<feature type="transmembrane region" description="Helical" evidence="1">
    <location>
        <begin position="76"/>
        <end position="95"/>
    </location>
</feature>
<evidence type="ECO:0000313" key="2">
    <source>
        <dbReference type="EMBL" id="OON19850.1"/>
    </source>
</evidence>
<sequence>MIKMQMGLIRRINTKGERKRYTNLTNLWSIGILSKHIGQFEKIIVDSLDQLLLAVARIRSLVSLRSAAIELLKIRLLLHQHLLATFICVLLTLLWSGETRHNKAQEGK</sequence>
<keyword evidence="1" id="KW-1133">Transmembrane helix</keyword>
<protein>
    <submittedName>
        <fullName evidence="2">Uncharacterized protein</fullName>
    </submittedName>
</protein>
<keyword evidence="3" id="KW-1185">Reference proteome</keyword>
<evidence type="ECO:0000313" key="3">
    <source>
        <dbReference type="Proteomes" id="UP000243686"/>
    </source>
</evidence>
<name>A0A1S8WZD9_OPIVI</name>
<keyword evidence="1" id="KW-0472">Membrane</keyword>
<keyword evidence="1" id="KW-0812">Transmembrane</keyword>
<feature type="non-terminal residue" evidence="2">
    <location>
        <position position="108"/>
    </location>
</feature>
<dbReference type="AlphaFoldDB" id="A0A1S8WZD9"/>
<accession>A0A1S8WZD9</accession>
<gene>
    <name evidence="2" type="ORF">X801_04275</name>
</gene>
<organism evidence="2 3">
    <name type="scientific">Opisthorchis viverrini</name>
    <name type="common">Southeast Asian liver fluke</name>
    <dbReference type="NCBI Taxonomy" id="6198"/>
    <lineage>
        <taxon>Eukaryota</taxon>
        <taxon>Metazoa</taxon>
        <taxon>Spiralia</taxon>
        <taxon>Lophotrochozoa</taxon>
        <taxon>Platyhelminthes</taxon>
        <taxon>Trematoda</taxon>
        <taxon>Digenea</taxon>
        <taxon>Opisthorchiida</taxon>
        <taxon>Opisthorchiata</taxon>
        <taxon>Opisthorchiidae</taxon>
        <taxon>Opisthorchis</taxon>
    </lineage>
</organism>
<dbReference type="Proteomes" id="UP000243686">
    <property type="component" value="Unassembled WGS sequence"/>
</dbReference>
<dbReference type="EMBL" id="KV893011">
    <property type="protein sequence ID" value="OON19850.1"/>
    <property type="molecule type" value="Genomic_DNA"/>
</dbReference>
<proteinExistence type="predicted"/>
<reference evidence="2 3" key="1">
    <citation type="submission" date="2015-03" db="EMBL/GenBank/DDBJ databases">
        <title>Draft genome of the nematode, Opisthorchis viverrini.</title>
        <authorList>
            <person name="Mitreva M."/>
        </authorList>
    </citation>
    <scope>NUCLEOTIDE SEQUENCE [LARGE SCALE GENOMIC DNA]</scope>
    <source>
        <strain evidence="2">Khon Kaen</strain>
    </source>
</reference>
<evidence type="ECO:0000256" key="1">
    <source>
        <dbReference type="SAM" id="Phobius"/>
    </source>
</evidence>